<gene>
    <name evidence="2" type="ORF">CUNI_LOCUS13883</name>
</gene>
<dbReference type="AlphaFoldDB" id="A0A8S3ZKS2"/>
<keyword evidence="1" id="KW-0472">Membrane</keyword>
<proteinExistence type="predicted"/>
<accession>A0A8S3ZKS2</accession>
<dbReference type="EMBL" id="CAJHNH020003013">
    <property type="protein sequence ID" value="CAG5128325.1"/>
    <property type="molecule type" value="Genomic_DNA"/>
</dbReference>
<keyword evidence="3" id="KW-1185">Reference proteome</keyword>
<evidence type="ECO:0000313" key="2">
    <source>
        <dbReference type="EMBL" id="CAG5128325.1"/>
    </source>
</evidence>
<reference evidence="2" key="1">
    <citation type="submission" date="2021-04" db="EMBL/GenBank/DDBJ databases">
        <authorList>
            <consortium name="Molecular Ecology Group"/>
        </authorList>
    </citation>
    <scope>NUCLEOTIDE SEQUENCE</scope>
</reference>
<sequence>MYVCITHSHIHINVRVCKIVFVCFFKGFFSVVFLNSDLFHGHFQVKGLKVMRDREREASAVFYSYFFHIPSSVCLPVYVSPVGKKITQFLPLVSQSYTARSIDL</sequence>
<keyword evidence="1" id="KW-0812">Transmembrane</keyword>
<feature type="transmembrane region" description="Helical" evidence="1">
    <location>
        <begin position="60"/>
        <end position="79"/>
    </location>
</feature>
<evidence type="ECO:0000313" key="3">
    <source>
        <dbReference type="Proteomes" id="UP000678393"/>
    </source>
</evidence>
<feature type="transmembrane region" description="Helical" evidence="1">
    <location>
        <begin position="19"/>
        <end position="39"/>
    </location>
</feature>
<organism evidence="2 3">
    <name type="scientific">Candidula unifasciata</name>
    <dbReference type="NCBI Taxonomy" id="100452"/>
    <lineage>
        <taxon>Eukaryota</taxon>
        <taxon>Metazoa</taxon>
        <taxon>Spiralia</taxon>
        <taxon>Lophotrochozoa</taxon>
        <taxon>Mollusca</taxon>
        <taxon>Gastropoda</taxon>
        <taxon>Heterobranchia</taxon>
        <taxon>Euthyneura</taxon>
        <taxon>Panpulmonata</taxon>
        <taxon>Eupulmonata</taxon>
        <taxon>Stylommatophora</taxon>
        <taxon>Helicina</taxon>
        <taxon>Helicoidea</taxon>
        <taxon>Geomitridae</taxon>
        <taxon>Candidula</taxon>
    </lineage>
</organism>
<comment type="caution">
    <text evidence="2">The sequence shown here is derived from an EMBL/GenBank/DDBJ whole genome shotgun (WGS) entry which is preliminary data.</text>
</comment>
<name>A0A8S3ZKS2_9EUPU</name>
<evidence type="ECO:0000256" key="1">
    <source>
        <dbReference type="SAM" id="Phobius"/>
    </source>
</evidence>
<protein>
    <submittedName>
        <fullName evidence="2">Uncharacterized protein</fullName>
    </submittedName>
</protein>
<keyword evidence="1" id="KW-1133">Transmembrane helix</keyword>
<dbReference type="Proteomes" id="UP000678393">
    <property type="component" value="Unassembled WGS sequence"/>
</dbReference>